<dbReference type="Pfam" id="PF02567">
    <property type="entry name" value="PhzC-PhzF"/>
    <property type="match status" value="1"/>
</dbReference>
<dbReference type="PIRSF" id="PIRSF016184">
    <property type="entry name" value="PhzC_PhzF"/>
    <property type="match status" value="1"/>
</dbReference>
<dbReference type="SUPFAM" id="SSF54506">
    <property type="entry name" value="Diaminopimelate epimerase-like"/>
    <property type="match status" value="1"/>
</dbReference>
<reference evidence="5" key="1">
    <citation type="submission" date="2016-10" db="EMBL/GenBank/DDBJ databases">
        <authorList>
            <person name="Varghese N."/>
            <person name="Submissions S."/>
        </authorList>
    </citation>
    <scope>NUCLEOTIDE SEQUENCE [LARGE SCALE GENOMIC DNA]</scope>
    <source>
        <strain evidence="5">CGMCC 1.6489</strain>
    </source>
</reference>
<dbReference type="PANTHER" id="PTHR13774">
    <property type="entry name" value="PHENAZINE BIOSYNTHESIS PROTEIN"/>
    <property type="match status" value="1"/>
</dbReference>
<dbReference type="GO" id="GO:0005737">
    <property type="term" value="C:cytoplasm"/>
    <property type="evidence" value="ECO:0007669"/>
    <property type="project" value="TreeGrafter"/>
</dbReference>
<organism evidence="4 5">
    <name type="scientific">Marinobacter segnicrescens</name>
    <dbReference type="NCBI Taxonomy" id="430453"/>
    <lineage>
        <taxon>Bacteria</taxon>
        <taxon>Pseudomonadati</taxon>
        <taxon>Pseudomonadota</taxon>
        <taxon>Gammaproteobacteria</taxon>
        <taxon>Pseudomonadales</taxon>
        <taxon>Marinobacteraceae</taxon>
        <taxon>Marinobacter</taxon>
    </lineage>
</organism>
<accession>A0A1I0HRS2</accession>
<evidence type="ECO:0000256" key="3">
    <source>
        <dbReference type="PIRSR" id="PIRSR016184-1"/>
    </source>
</evidence>
<dbReference type="GO" id="GO:0016853">
    <property type="term" value="F:isomerase activity"/>
    <property type="evidence" value="ECO:0007669"/>
    <property type="project" value="UniProtKB-KW"/>
</dbReference>
<gene>
    <name evidence="4" type="ORF">SAMN04487962_13210</name>
</gene>
<dbReference type="STRING" id="430453.SAMN04487962_13210"/>
<dbReference type="OrthoDB" id="9788221at2"/>
<evidence type="ECO:0000256" key="1">
    <source>
        <dbReference type="ARBA" id="ARBA00008270"/>
    </source>
</evidence>
<dbReference type="Gene3D" id="3.10.310.10">
    <property type="entry name" value="Diaminopimelate Epimerase, Chain A, domain 1"/>
    <property type="match status" value="2"/>
</dbReference>
<comment type="similarity">
    <text evidence="1">Belongs to the PhzF family.</text>
</comment>
<dbReference type="PANTHER" id="PTHR13774:SF17">
    <property type="entry name" value="PHENAZINE BIOSYNTHESIS-LIKE DOMAIN-CONTAINING PROTEIN"/>
    <property type="match status" value="1"/>
</dbReference>
<dbReference type="RefSeq" id="WP_091854750.1">
    <property type="nucleotide sequence ID" value="NZ_FOHZ01000032.1"/>
</dbReference>
<sequence>MRTLPFYQVDAFASEVFRGNPAAVMPLENWLPDGVLQALAAENNLSETAFLVPEGEDSAADFHIRWFAPGAEVPLCGHATLASAWVLFNRLGWEGDRIRFRSLRGELGVTRRSDGSLELDFPALSIEPVAIPELLRKALPETRDLVFEVPHDTNYLVVLDSAEAVLQASPDLGLLRALDNQGVIITAPGDDCDFVSRYFAPGIGIDEDPVTGSIHSALTPYWSERLDRNPLLARQLSARGGELRCEHRGDRVGIAGKAAFYMAGEVEIP</sequence>
<dbReference type="AlphaFoldDB" id="A0A1I0HRS2"/>
<feature type="active site" evidence="3">
    <location>
        <position position="47"/>
    </location>
</feature>
<evidence type="ECO:0000313" key="4">
    <source>
        <dbReference type="EMBL" id="SET85859.1"/>
    </source>
</evidence>
<name>A0A1I0HRS2_9GAMM</name>
<protein>
    <submittedName>
        <fullName evidence="4">Phenazine biosynthesis protein PhzF family</fullName>
    </submittedName>
</protein>
<proteinExistence type="inferred from homology"/>
<keyword evidence="2" id="KW-0413">Isomerase</keyword>
<keyword evidence="5" id="KW-1185">Reference proteome</keyword>
<dbReference type="NCBIfam" id="TIGR00654">
    <property type="entry name" value="PhzF_family"/>
    <property type="match status" value="1"/>
</dbReference>
<dbReference type="EMBL" id="FOHZ01000032">
    <property type="protein sequence ID" value="SET85859.1"/>
    <property type="molecule type" value="Genomic_DNA"/>
</dbReference>
<dbReference type="Proteomes" id="UP000198762">
    <property type="component" value="Unassembled WGS sequence"/>
</dbReference>
<evidence type="ECO:0000256" key="2">
    <source>
        <dbReference type="ARBA" id="ARBA00023235"/>
    </source>
</evidence>
<dbReference type="InterPro" id="IPR003719">
    <property type="entry name" value="Phenazine_PhzF-like"/>
</dbReference>
<evidence type="ECO:0000313" key="5">
    <source>
        <dbReference type="Proteomes" id="UP000198762"/>
    </source>
</evidence>